<dbReference type="Proteomes" id="UP001235939">
    <property type="component" value="Chromosome 05"/>
</dbReference>
<dbReference type="Gene3D" id="3.40.50.300">
    <property type="entry name" value="P-loop containing nucleotide triphosphate hydrolases"/>
    <property type="match status" value="1"/>
</dbReference>
<evidence type="ECO:0000313" key="6">
    <source>
        <dbReference type="Proteomes" id="UP001235939"/>
    </source>
</evidence>
<evidence type="ECO:0000256" key="2">
    <source>
        <dbReference type="ARBA" id="ARBA00023134"/>
    </source>
</evidence>
<dbReference type="InterPro" id="IPR022812">
    <property type="entry name" value="Dynamin"/>
</dbReference>
<keyword evidence="6" id="KW-1185">Reference proteome</keyword>
<dbReference type="SMART" id="SM00302">
    <property type="entry name" value="GED"/>
    <property type="match status" value="1"/>
</dbReference>
<dbReference type="Pfam" id="PF02212">
    <property type="entry name" value="GED"/>
    <property type="match status" value="1"/>
</dbReference>
<gene>
    <name evidence="5" type="ORF">LAZ67_5000651</name>
</gene>
<feature type="domain" description="Dynamin-type G" evidence="4">
    <location>
        <begin position="48"/>
        <end position="324"/>
    </location>
</feature>
<accession>A0ABY6KF45</accession>
<organism evidence="5 6">
    <name type="scientific">Cordylochernes scorpioides</name>
    <dbReference type="NCBI Taxonomy" id="51811"/>
    <lineage>
        <taxon>Eukaryota</taxon>
        <taxon>Metazoa</taxon>
        <taxon>Ecdysozoa</taxon>
        <taxon>Arthropoda</taxon>
        <taxon>Chelicerata</taxon>
        <taxon>Arachnida</taxon>
        <taxon>Pseudoscorpiones</taxon>
        <taxon>Cheliferoidea</taxon>
        <taxon>Chernetidae</taxon>
        <taxon>Cordylochernes</taxon>
    </lineage>
</organism>
<dbReference type="InterPro" id="IPR000375">
    <property type="entry name" value="Dynamin_stalk"/>
</dbReference>
<dbReference type="EMBL" id="CP092867">
    <property type="protein sequence ID" value="UYV67451.1"/>
    <property type="molecule type" value="Genomic_DNA"/>
</dbReference>
<dbReference type="PANTHER" id="PTHR11566:SF21">
    <property type="entry name" value="DYNAMIN RELATED PROTEIN 1, ISOFORM A"/>
    <property type="match status" value="1"/>
</dbReference>
<evidence type="ECO:0000259" key="4">
    <source>
        <dbReference type="PROSITE" id="PS51718"/>
    </source>
</evidence>
<feature type="domain" description="GED" evidence="3">
    <location>
        <begin position="552"/>
        <end position="643"/>
    </location>
</feature>
<dbReference type="InterPro" id="IPR020850">
    <property type="entry name" value="GED_dom"/>
</dbReference>
<dbReference type="PRINTS" id="PR00195">
    <property type="entry name" value="DYNAMIN"/>
</dbReference>
<dbReference type="InterPro" id="IPR027417">
    <property type="entry name" value="P-loop_NTPase"/>
</dbReference>
<dbReference type="SUPFAM" id="SSF52540">
    <property type="entry name" value="P-loop containing nucleoside triphosphate hydrolases"/>
    <property type="match status" value="1"/>
</dbReference>
<dbReference type="SMART" id="SM00053">
    <property type="entry name" value="DYNc"/>
    <property type="match status" value="1"/>
</dbReference>
<dbReference type="InterPro" id="IPR045063">
    <property type="entry name" value="Dynamin_N"/>
</dbReference>
<evidence type="ECO:0000313" key="5">
    <source>
        <dbReference type="EMBL" id="UYV67451.1"/>
    </source>
</evidence>
<name>A0ABY6KF45_9ARAC</name>
<protein>
    <submittedName>
        <fullName evidence="5">DNM1L</fullName>
    </submittedName>
</protein>
<evidence type="ECO:0000256" key="1">
    <source>
        <dbReference type="ARBA" id="ARBA00022741"/>
    </source>
</evidence>
<dbReference type="InterPro" id="IPR003130">
    <property type="entry name" value="GED"/>
</dbReference>
<dbReference type="Gene3D" id="1.20.120.1240">
    <property type="entry name" value="Dynamin, middle domain"/>
    <property type="match status" value="1"/>
</dbReference>
<dbReference type="PROSITE" id="PS51388">
    <property type="entry name" value="GED"/>
    <property type="match status" value="1"/>
</dbReference>
<dbReference type="PANTHER" id="PTHR11566">
    <property type="entry name" value="DYNAMIN"/>
    <property type="match status" value="1"/>
</dbReference>
<keyword evidence="1" id="KW-0547">Nucleotide-binding</keyword>
<dbReference type="CDD" id="cd08771">
    <property type="entry name" value="DLP_1"/>
    <property type="match status" value="1"/>
</dbReference>
<reference evidence="5 6" key="1">
    <citation type="submission" date="2022-01" db="EMBL/GenBank/DDBJ databases">
        <title>A chromosomal length assembly of Cordylochernes scorpioides.</title>
        <authorList>
            <person name="Zeh D."/>
            <person name="Zeh J."/>
        </authorList>
    </citation>
    <scope>NUCLEOTIDE SEQUENCE [LARGE SCALE GENOMIC DNA]</scope>
    <source>
        <strain evidence="5">IN4F17</strain>
        <tissue evidence="5">Whole Body</tissue>
    </source>
</reference>
<evidence type="ECO:0000259" key="3">
    <source>
        <dbReference type="PROSITE" id="PS51388"/>
    </source>
</evidence>
<dbReference type="InterPro" id="IPR001401">
    <property type="entry name" value="Dynamin_GTPase"/>
</dbReference>
<dbReference type="PROSITE" id="PS51718">
    <property type="entry name" value="G_DYNAMIN_2"/>
    <property type="match status" value="1"/>
</dbReference>
<dbReference type="Pfam" id="PF00350">
    <property type="entry name" value="Dynamin_N"/>
    <property type="match status" value="1"/>
</dbReference>
<dbReference type="InterPro" id="IPR030381">
    <property type="entry name" value="G_DYNAMIN_dom"/>
</dbReference>
<proteinExistence type="predicted"/>
<keyword evidence="2" id="KW-0342">GTP-binding</keyword>
<dbReference type="Pfam" id="PF01031">
    <property type="entry name" value="Dynamin_M"/>
    <property type="match status" value="1"/>
</dbReference>
<sequence>MEGLIPIFNKIQDAFNSVGSDGLKLPQIIAIGTQINHMIKDLIISSYIDRTVSYRSGLLQSSGKSSILESLVGRGFLPRGHGIVTRCPLVLQLVYVSKTETILHPKPGVTEWAKFLHKGNQIYEDWDAVREEIIAQTNKLCESSTGISQVPINLKVYSHKVPTLTLVDLPGLTKVPVGDQPTDIEMQVTNLVKEYIGNPNSIILAVASANVDFATSDSLKLAKEVDPKGNRTVVVITKLDLMDEGTDATDLLSGQVIPVKLGIIGVVNRSQQDIMNNRSISDVLKKERDFLLKRYHRLANTNGTPYLAQRLTKLLCQQIKTCLPGLKSEIAVKTAKYKHLLESFGPIVERKDKIVLDLITKYSLMFVGTLNGTDDQAVIASASQGALGGAEISNIFYNVYGAEMDQINPLENITSLDILTAIKNTNGLRPTLFVPETAFIQLVSKQIKLLEAPSMNCVTKVQEELSRVASACEAALRSQLARFPNLQRALREEVRDILNSRVEPTMRLVSDLISIQPAYINTRHPDFLLSSKFFQLTETTPSNIDKRDNIEVGLIAELIKLYFRTLQRTIHDCVPKSIMLHMVNYINNHLQEELTLRILNPAKLDHLLGESPQVAEKRREAQSMLSLLHHTSENIALIKNVNL</sequence>